<dbReference type="Pfam" id="PF18962">
    <property type="entry name" value="Por_Secre_tail"/>
    <property type="match status" value="1"/>
</dbReference>
<dbReference type="Proteomes" id="UP000659388">
    <property type="component" value="Unassembled WGS sequence"/>
</dbReference>
<dbReference type="InterPro" id="IPR013783">
    <property type="entry name" value="Ig-like_fold"/>
</dbReference>
<dbReference type="InterPro" id="IPR027039">
    <property type="entry name" value="Crtac1"/>
</dbReference>
<dbReference type="InterPro" id="IPR007110">
    <property type="entry name" value="Ig-like_dom"/>
</dbReference>
<organism evidence="3 4">
    <name type="scientific">Fulvivirga sediminis</name>
    <dbReference type="NCBI Taxonomy" id="2803949"/>
    <lineage>
        <taxon>Bacteria</taxon>
        <taxon>Pseudomonadati</taxon>
        <taxon>Bacteroidota</taxon>
        <taxon>Cytophagia</taxon>
        <taxon>Cytophagales</taxon>
        <taxon>Fulvivirgaceae</taxon>
        <taxon>Fulvivirga</taxon>
    </lineage>
</organism>
<reference evidence="3" key="1">
    <citation type="submission" date="2021-01" db="EMBL/GenBank/DDBJ databases">
        <title>Fulvivirga kasyanovii gen. nov., sp nov., a novel member of the phylum Bacteroidetes isolated from seawater in a mussel farm.</title>
        <authorList>
            <person name="Zhao L.-H."/>
            <person name="Wang Z.-J."/>
        </authorList>
    </citation>
    <scope>NUCLEOTIDE SEQUENCE</scope>
    <source>
        <strain evidence="3">2943</strain>
    </source>
</reference>
<dbReference type="PROSITE" id="PS50835">
    <property type="entry name" value="IG_LIKE"/>
    <property type="match status" value="1"/>
</dbReference>
<evidence type="ECO:0000313" key="3">
    <source>
        <dbReference type="EMBL" id="MBL3655411.1"/>
    </source>
</evidence>
<accession>A0A937F5J4</accession>
<dbReference type="Gene3D" id="2.60.40.10">
    <property type="entry name" value="Immunoglobulins"/>
    <property type="match status" value="1"/>
</dbReference>
<dbReference type="InterPro" id="IPR028994">
    <property type="entry name" value="Integrin_alpha_N"/>
</dbReference>
<dbReference type="Pfam" id="PF24595">
    <property type="entry name" value="DUF7619"/>
    <property type="match status" value="1"/>
</dbReference>
<feature type="domain" description="Ig-like" evidence="2">
    <location>
        <begin position="154"/>
        <end position="237"/>
    </location>
</feature>
<proteinExistence type="predicted"/>
<sequence length="1145" mass="125850">MKSICTFLFLITSYTVFPQSCPTIDKRNNGNGQANRCAGIDGTPVASNFEGTSYAIAPSNMAKTGDITFVYDAPISSPPAIKRIWIGNILSNVVAGPASTPEISGNTTIVKYCFYQGNLPPSASFTIEFVEPQTDTLVSYCGYSGSDNSNVFPPTILTQPLSQSACLGEVVNLSVVGESTNGGTLNYQWRKDGIDITGATQSIYTISPVELTDAGKYDCLVGEATGTFIMSDFATLKTVDCSTNNVYMDKCGNGNLLETTTDSWNNAWVDYNNDNWEDLFVTDKNELNSNNLYENNSGAFTISGTELSSNLEKSASSAWSDIDNDGDMDVCVVNATGSASMIYLNNGNETFTSLPNSGVDAHPQYFHGAAWADFDNNGHVDLILTNFFKTRFHHLYKNNGNLTFTKITDTPVTAESNRSTAPLLADYDNDGLVDIFIPNGNNEPNSLFKNLGNFRFSKITSTLITATNTNSVGGSWGDFNGDGFLDLFVANSSNQNNELYQNNGDGTFTYVNASIVSNDAGHSHGANWIDIDNDADLDLFVTNDNGPNFLYINDGAGNFTKVSDEEIATDLGLNYGQAWADYNKDGFLDVMISSHSNQTDRLYCNKTNDNNWINIKLEGVVSNQNGIGAKIKIKSNGQWQYREINPISGFGSQNSIRAHLGLGDASIIDSIEVNWPSGITQYLTNISTNNFMTIVEESSNSVQGVVFHDLNGNCLKDPEEPTLSDIGLVINEQQTQIASNQNGALNFHIQEGTYNFSLADNNYWEMSCSSDFTVTTGSNNIDVPLTTSTSGYDLTVDYSTTAWRRGFTSESVISYSNIGTVDANNTTLVVQYPAEVKIIDANFSYTQTAENEYTFYIGSMKPGETQSIIVTDSVTLNSQIGQELTVSSNISADGTDLNFTNNTATELNTIVGAIDPNDISVSPHGQGADHFVSKNEVLTYKIRFQNVGTYYASRVSISCLLSENLDANSIEIINVSHHYQYSIDHRGTLRIDFININLPDSTTNEKKSHGFFKFKIKPKADLTGGAQIIEKAKISFDYEDPLTTNTVFNTIKYESKGDIYRLLVYPNPAREDAHLTLDMEFYKYDDYRGLTQVHVYSIQGNLVKQFTTEEKDITSIDLNDWQEGQYIIKAYDAKNNIYLGRLIKY</sequence>
<evidence type="ECO:0000313" key="4">
    <source>
        <dbReference type="Proteomes" id="UP000659388"/>
    </source>
</evidence>
<dbReference type="AlphaFoldDB" id="A0A937F5J4"/>
<dbReference type="RefSeq" id="WP_202243084.1">
    <property type="nucleotide sequence ID" value="NZ_JAESIY010000002.1"/>
</dbReference>
<dbReference type="InterPro" id="IPR013517">
    <property type="entry name" value="FG-GAP"/>
</dbReference>
<comment type="caution">
    <text evidence="3">The sequence shown here is derived from an EMBL/GenBank/DDBJ whole genome shotgun (WGS) entry which is preliminary data.</text>
</comment>
<dbReference type="Pfam" id="PF13517">
    <property type="entry name" value="FG-GAP_3"/>
    <property type="match status" value="3"/>
</dbReference>
<dbReference type="InterPro" id="IPR055353">
    <property type="entry name" value="DUF7619"/>
</dbReference>
<keyword evidence="4" id="KW-1185">Reference proteome</keyword>
<evidence type="ECO:0000256" key="1">
    <source>
        <dbReference type="ARBA" id="ARBA00022729"/>
    </source>
</evidence>
<dbReference type="InterPro" id="IPR011519">
    <property type="entry name" value="UnbV_ASPIC"/>
</dbReference>
<evidence type="ECO:0000259" key="2">
    <source>
        <dbReference type="PROSITE" id="PS50835"/>
    </source>
</evidence>
<dbReference type="SUPFAM" id="SSF69318">
    <property type="entry name" value="Integrin alpha N-terminal domain"/>
    <property type="match status" value="1"/>
</dbReference>
<dbReference type="NCBIfam" id="TIGR04183">
    <property type="entry name" value="Por_Secre_tail"/>
    <property type="match status" value="1"/>
</dbReference>
<dbReference type="PANTHER" id="PTHR16026:SF0">
    <property type="entry name" value="CARTILAGE ACIDIC PROTEIN 1"/>
    <property type="match status" value="1"/>
</dbReference>
<gene>
    <name evidence="3" type="ORF">JL102_04665</name>
</gene>
<dbReference type="PANTHER" id="PTHR16026">
    <property type="entry name" value="CARTILAGE ACIDIC PROTEIN 1"/>
    <property type="match status" value="1"/>
</dbReference>
<dbReference type="SUPFAM" id="SSF48726">
    <property type="entry name" value="Immunoglobulin"/>
    <property type="match status" value="1"/>
</dbReference>
<name>A0A937F5J4_9BACT</name>
<protein>
    <submittedName>
        <fullName evidence="3">VCBS repeat-containing protein</fullName>
    </submittedName>
</protein>
<dbReference type="InterPro" id="IPR026444">
    <property type="entry name" value="Secre_tail"/>
</dbReference>
<dbReference type="EMBL" id="JAESIY010000002">
    <property type="protein sequence ID" value="MBL3655411.1"/>
    <property type="molecule type" value="Genomic_DNA"/>
</dbReference>
<dbReference type="Gene3D" id="2.130.10.130">
    <property type="entry name" value="Integrin alpha, N-terminal"/>
    <property type="match status" value="2"/>
</dbReference>
<dbReference type="SUPFAM" id="SSF117074">
    <property type="entry name" value="Hypothetical protein PA1324"/>
    <property type="match status" value="1"/>
</dbReference>
<dbReference type="InterPro" id="IPR036179">
    <property type="entry name" value="Ig-like_dom_sf"/>
</dbReference>
<keyword evidence="1" id="KW-0732">Signal</keyword>
<dbReference type="Pfam" id="PF07593">
    <property type="entry name" value="UnbV_ASPIC"/>
    <property type="match status" value="1"/>
</dbReference>